<keyword evidence="4" id="KW-0963">Cytoplasm</keyword>
<feature type="site" description="Important for substrate specificity" evidence="4">
    <location>
        <position position="154"/>
    </location>
</feature>
<evidence type="ECO:0000256" key="3">
    <source>
        <dbReference type="ARBA" id="ARBA00023080"/>
    </source>
</evidence>
<keyword evidence="2 4" id="KW-0378">Hydrolase</keyword>
<reference evidence="6" key="1">
    <citation type="journal article" date="2019" name="Genome Announc.">
        <title>Draft Genome Sequence of Pseudoalteromonas piscicida Strain 36Y ROTHPW, an Hypersaline Seawater Isolate from the South Coast of Sonora, Mexico.</title>
        <authorList>
            <person name="Sanchez-Diaz R."/>
            <person name="Molina-Garza Z.J."/>
            <person name="Cruz-Suarez L.E."/>
            <person name="Selvin J."/>
            <person name="Kiran G.S."/>
            <person name="Ibarra-Gamez J.C."/>
            <person name="Gomez-Gil B."/>
            <person name="Galaviz-Silva L."/>
        </authorList>
    </citation>
    <scope>NUCLEOTIDE SEQUENCE [LARGE SCALE GENOMIC DNA]</scope>
    <source>
        <strain evidence="6">36Y_RITHPW</strain>
    </source>
</reference>
<dbReference type="RefSeq" id="WP_099643194.1">
    <property type="nucleotide sequence ID" value="NZ_NKHF01000077.1"/>
</dbReference>
<organism evidence="5 6">
    <name type="scientific">Pseudoalteromonas piscicida</name>
    <dbReference type="NCBI Taxonomy" id="43662"/>
    <lineage>
        <taxon>Bacteria</taxon>
        <taxon>Pseudomonadati</taxon>
        <taxon>Pseudomonadota</taxon>
        <taxon>Gammaproteobacteria</taxon>
        <taxon>Alteromonadales</taxon>
        <taxon>Pseudoalteromonadaceae</taxon>
        <taxon>Pseudoalteromonas</taxon>
    </lineage>
</organism>
<feature type="site" description="Important for substrate specificity" evidence="4">
    <location>
        <position position="13"/>
    </location>
</feature>
<keyword evidence="3 4" id="KW-0546">Nucleotide metabolism</keyword>
<comment type="caution">
    <text evidence="5">The sequence shown here is derived from an EMBL/GenBank/DDBJ whole genome shotgun (WGS) entry which is preliminary data.</text>
</comment>
<dbReference type="EMBL" id="NKHF01000077">
    <property type="protein sequence ID" value="PCK30641.1"/>
    <property type="molecule type" value="Genomic_DNA"/>
</dbReference>
<dbReference type="AlphaFoldDB" id="A0A2A5JN10"/>
<dbReference type="Pfam" id="PF02545">
    <property type="entry name" value="Maf"/>
    <property type="match status" value="1"/>
</dbReference>
<comment type="catalytic activity">
    <reaction evidence="4">
        <text>UTP + H2O = UMP + diphosphate + H(+)</text>
        <dbReference type="Rhea" id="RHEA:29395"/>
        <dbReference type="ChEBI" id="CHEBI:15377"/>
        <dbReference type="ChEBI" id="CHEBI:15378"/>
        <dbReference type="ChEBI" id="CHEBI:33019"/>
        <dbReference type="ChEBI" id="CHEBI:46398"/>
        <dbReference type="ChEBI" id="CHEBI:57865"/>
        <dbReference type="EC" id="3.6.1.9"/>
    </reaction>
</comment>
<feature type="active site" description="Proton acceptor" evidence="4">
    <location>
        <position position="71"/>
    </location>
</feature>
<evidence type="ECO:0000313" key="6">
    <source>
        <dbReference type="Proteomes" id="UP000228621"/>
    </source>
</evidence>
<dbReference type="PIRSF" id="PIRSF006305">
    <property type="entry name" value="Maf"/>
    <property type="match status" value="1"/>
</dbReference>
<evidence type="ECO:0000313" key="5">
    <source>
        <dbReference type="EMBL" id="PCK30641.1"/>
    </source>
</evidence>
<dbReference type="PANTHER" id="PTHR43213">
    <property type="entry name" value="BIFUNCTIONAL DTTP/UTP PYROPHOSPHATASE/METHYLTRANSFERASE PROTEIN-RELATED"/>
    <property type="match status" value="1"/>
</dbReference>
<comment type="catalytic activity">
    <reaction evidence="4">
        <text>dTTP + H2O = dTMP + diphosphate + H(+)</text>
        <dbReference type="Rhea" id="RHEA:28534"/>
        <dbReference type="ChEBI" id="CHEBI:15377"/>
        <dbReference type="ChEBI" id="CHEBI:15378"/>
        <dbReference type="ChEBI" id="CHEBI:33019"/>
        <dbReference type="ChEBI" id="CHEBI:37568"/>
        <dbReference type="ChEBI" id="CHEBI:63528"/>
        <dbReference type="EC" id="3.6.1.9"/>
    </reaction>
</comment>
<feature type="site" description="Important for substrate specificity" evidence="4">
    <location>
        <position position="72"/>
    </location>
</feature>
<dbReference type="Gene3D" id="3.90.950.10">
    <property type="match status" value="1"/>
</dbReference>
<evidence type="ECO:0000256" key="1">
    <source>
        <dbReference type="ARBA" id="ARBA00001968"/>
    </source>
</evidence>
<dbReference type="InterPro" id="IPR029001">
    <property type="entry name" value="ITPase-like_fam"/>
</dbReference>
<dbReference type="GO" id="GO:0005737">
    <property type="term" value="C:cytoplasm"/>
    <property type="evidence" value="ECO:0007669"/>
    <property type="project" value="UniProtKB-SubCell"/>
</dbReference>
<evidence type="ECO:0000256" key="2">
    <source>
        <dbReference type="ARBA" id="ARBA00022801"/>
    </source>
</evidence>
<dbReference type="GO" id="GO:0009117">
    <property type="term" value="P:nucleotide metabolic process"/>
    <property type="evidence" value="ECO:0007669"/>
    <property type="project" value="UniProtKB-KW"/>
</dbReference>
<dbReference type="GO" id="GO:0036221">
    <property type="term" value="F:UTP diphosphatase activity"/>
    <property type="evidence" value="ECO:0007669"/>
    <property type="project" value="RHEA"/>
</dbReference>
<comment type="subcellular location">
    <subcellularLocation>
        <location evidence="4">Cytoplasm</location>
    </subcellularLocation>
</comment>
<dbReference type="CDD" id="cd00555">
    <property type="entry name" value="Maf"/>
    <property type="match status" value="1"/>
</dbReference>
<accession>A0A2A5JN10</accession>
<gene>
    <name evidence="5" type="ORF">CEX98_16845</name>
</gene>
<dbReference type="OrthoDB" id="9807767at2"/>
<proteinExistence type="inferred from homology"/>
<keyword evidence="6" id="KW-1185">Reference proteome</keyword>
<name>A0A2A5JN10_PSEO7</name>
<dbReference type="HAMAP" id="MF_00528">
    <property type="entry name" value="Maf"/>
    <property type="match status" value="1"/>
</dbReference>
<dbReference type="EC" id="3.6.1.9" evidence="4"/>
<protein>
    <recommendedName>
        <fullName evidence="4">dTTP/UTP pyrophosphatase</fullName>
        <shortName evidence="4">dTTPase/UTPase</shortName>
        <ecNumber evidence="4">3.6.1.9</ecNumber>
    </recommendedName>
    <alternativeName>
        <fullName evidence="4">Nucleoside triphosphate pyrophosphatase</fullName>
    </alternativeName>
    <alternativeName>
        <fullName evidence="4">Nucleotide pyrophosphatase</fullName>
        <shortName evidence="4">Nucleotide PPase</shortName>
    </alternativeName>
</protein>
<dbReference type="SUPFAM" id="SSF52972">
    <property type="entry name" value="ITPase-like"/>
    <property type="match status" value="1"/>
</dbReference>
<comment type="caution">
    <text evidence="4">Lacks conserved residue(s) required for the propagation of feature annotation.</text>
</comment>
<comment type="function">
    <text evidence="4">Nucleoside triphosphate pyrophosphatase that hydrolyzes dTTP and UTP. May have a dual role in cell division arrest and in preventing the incorporation of modified nucleotides into cellular nucleic acids.</text>
</comment>
<dbReference type="InterPro" id="IPR003697">
    <property type="entry name" value="Maf-like"/>
</dbReference>
<comment type="cofactor">
    <cofactor evidence="1 4">
        <name>a divalent metal cation</name>
        <dbReference type="ChEBI" id="CHEBI:60240"/>
    </cofactor>
</comment>
<dbReference type="Proteomes" id="UP000228621">
    <property type="component" value="Unassembled WGS sequence"/>
</dbReference>
<dbReference type="PANTHER" id="PTHR43213:SF5">
    <property type="entry name" value="BIFUNCTIONAL DTTP_UTP PYROPHOSPHATASE_METHYLTRANSFERASE PROTEIN-RELATED"/>
    <property type="match status" value="1"/>
</dbReference>
<dbReference type="NCBIfam" id="TIGR00172">
    <property type="entry name" value="maf"/>
    <property type="match status" value="1"/>
</dbReference>
<dbReference type="GO" id="GO:0036218">
    <property type="term" value="F:dTTP diphosphatase activity"/>
    <property type="evidence" value="ECO:0007669"/>
    <property type="project" value="RHEA"/>
</dbReference>
<evidence type="ECO:0000256" key="4">
    <source>
        <dbReference type="HAMAP-Rule" id="MF_00528"/>
    </source>
</evidence>
<sequence length="192" mass="21112">MSISLYLASASPRRKALLAQLGYAFEQFSVDADESPLEHESAKQLVERLARLKAQSGVALGYTDRPVLGSDTVVVIDGEALGKPRNKADFTAMMQRLSGNTHQVMTAIALADPDKVLSDVIVTHVTFKALSDSEIDRYWETNEPQDKAGGYGIQGIGGRFVTEIQGSYFAVVGLPLYETDELIQRFLNNYEH</sequence>
<comment type="similarity">
    <text evidence="4">Belongs to the Maf family. YhdE subfamily.</text>
</comment>